<dbReference type="Proteomes" id="UP000051562">
    <property type="component" value="Unassembled WGS sequence"/>
</dbReference>
<name>A0A0Q3T0E9_9HYPH</name>
<gene>
    <name evidence="1" type="ORF">ARD30_09940</name>
</gene>
<organism evidence="1 2">
    <name type="scientific">Bosea thiooxidans</name>
    <dbReference type="NCBI Taxonomy" id="53254"/>
    <lineage>
        <taxon>Bacteria</taxon>
        <taxon>Pseudomonadati</taxon>
        <taxon>Pseudomonadota</taxon>
        <taxon>Alphaproteobacteria</taxon>
        <taxon>Hyphomicrobiales</taxon>
        <taxon>Boseaceae</taxon>
        <taxon>Bosea</taxon>
    </lineage>
</organism>
<comment type="caution">
    <text evidence="1">The sequence shown here is derived from an EMBL/GenBank/DDBJ whole genome shotgun (WGS) entry which is preliminary data.</text>
</comment>
<dbReference type="EMBL" id="LMAR01000026">
    <property type="protein sequence ID" value="KQK31154.1"/>
    <property type="molecule type" value="Genomic_DNA"/>
</dbReference>
<reference evidence="1 2" key="1">
    <citation type="submission" date="2015-10" db="EMBL/GenBank/DDBJ databases">
        <title>Draft genome of Bosea thiooxidans.</title>
        <authorList>
            <person name="Wang X."/>
        </authorList>
    </citation>
    <scope>NUCLEOTIDE SEQUENCE [LARGE SCALE GENOMIC DNA]</scope>
    <source>
        <strain evidence="1 2">CGMCC 9174</strain>
    </source>
</reference>
<evidence type="ECO:0000313" key="2">
    <source>
        <dbReference type="Proteomes" id="UP000051562"/>
    </source>
</evidence>
<evidence type="ECO:0000313" key="1">
    <source>
        <dbReference type="EMBL" id="KQK31154.1"/>
    </source>
</evidence>
<protein>
    <submittedName>
        <fullName evidence="1">Uncharacterized protein</fullName>
    </submittedName>
</protein>
<accession>A0A0Q3T0E9</accession>
<sequence length="185" mass="20191">MDGGRVPGGKEGSLIWIAHAAHARTLPHHGGLSFDHHTDLLNERSLGELETVSPAALLRPRHGKNVLLSRGALPHFQVADPKASELNRAGAKGAAEQAKRIIVDADLALSERHVEGSVQSIIFEVRISTLDGASEADGHRSGRVVPRQFRRCGKRELIDSRQAEPRPSSNDIIRVRRAAELLRLK</sequence>
<dbReference type="AlphaFoldDB" id="A0A0Q3T0E9"/>
<proteinExistence type="predicted"/>
<keyword evidence="2" id="KW-1185">Reference proteome</keyword>